<proteinExistence type="predicted"/>
<reference evidence="2" key="1">
    <citation type="submission" date="2019-03" db="EMBL/GenBank/DDBJ databases">
        <authorList>
            <person name="Mank J."/>
            <person name="Almeida P."/>
        </authorList>
    </citation>
    <scope>NUCLEOTIDE SEQUENCE</scope>
    <source>
        <strain evidence="2">78183</strain>
    </source>
</reference>
<protein>
    <submittedName>
        <fullName evidence="2">Uncharacterized protein</fullName>
    </submittedName>
</protein>
<evidence type="ECO:0000313" key="2">
    <source>
        <dbReference type="EMBL" id="VFU28738.1"/>
    </source>
</evidence>
<feature type="region of interest" description="Disordered" evidence="1">
    <location>
        <begin position="1"/>
        <end position="20"/>
    </location>
</feature>
<organism evidence="2">
    <name type="scientific">Salix viminalis</name>
    <name type="common">Common osier</name>
    <name type="synonym">Basket willow</name>
    <dbReference type="NCBI Taxonomy" id="40686"/>
    <lineage>
        <taxon>Eukaryota</taxon>
        <taxon>Viridiplantae</taxon>
        <taxon>Streptophyta</taxon>
        <taxon>Embryophyta</taxon>
        <taxon>Tracheophyta</taxon>
        <taxon>Spermatophyta</taxon>
        <taxon>Magnoliopsida</taxon>
        <taxon>eudicotyledons</taxon>
        <taxon>Gunneridae</taxon>
        <taxon>Pentapetalae</taxon>
        <taxon>rosids</taxon>
        <taxon>fabids</taxon>
        <taxon>Malpighiales</taxon>
        <taxon>Salicaceae</taxon>
        <taxon>Saliceae</taxon>
        <taxon>Salix</taxon>
    </lineage>
</organism>
<gene>
    <name evidence="2" type="ORF">SVIM_LOCUS97659</name>
</gene>
<evidence type="ECO:0000256" key="1">
    <source>
        <dbReference type="SAM" id="MobiDB-lite"/>
    </source>
</evidence>
<dbReference type="EMBL" id="CAADRP010000447">
    <property type="protein sequence ID" value="VFU28738.1"/>
    <property type="molecule type" value="Genomic_DNA"/>
</dbReference>
<sequence length="102" mass="11863">MPTPFLFSSKGEDQKGPRQNYKFNRECRCSPFLIPTHGKKSSAPQTQTPKTPVSLPSINKFYFFCIYLFEFHRRLIQRTASQLSGQIADHRIRVKIRRSSGK</sequence>
<dbReference type="AlphaFoldDB" id="A0A6N2KUF2"/>
<name>A0A6N2KUF2_SALVM</name>
<accession>A0A6N2KUF2</accession>